<accession>A0A7G3ZI21</accession>
<dbReference type="GeneID" id="59326353"/>
<dbReference type="Proteomes" id="UP000515788">
    <property type="component" value="Chromosome 5"/>
</dbReference>
<organism evidence="11 12">
    <name type="scientific">Torulaspora globosa</name>
    <dbReference type="NCBI Taxonomy" id="48254"/>
    <lineage>
        <taxon>Eukaryota</taxon>
        <taxon>Fungi</taxon>
        <taxon>Dikarya</taxon>
        <taxon>Ascomycota</taxon>
        <taxon>Saccharomycotina</taxon>
        <taxon>Saccharomycetes</taxon>
        <taxon>Saccharomycetales</taxon>
        <taxon>Saccharomycetaceae</taxon>
        <taxon>Torulaspora</taxon>
    </lineage>
</organism>
<evidence type="ECO:0000256" key="3">
    <source>
        <dbReference type="ARBA" id="ARBA00022089"/>
    </source>
</evidence>
<keyword evidence="5" id="KW-0732">Signal</keyword>
<feature type="compositionally biased region" description="Basic and acidic residues" evidence="10">
    <location>
        <begin position="272"/>
        <end position="282"/>
    </location>
</feature>
<dbReference type="PANTHER" id="PTHR28285:SF1">
    <property type="entry name" value="PROTEIN BIG1"/>
    <property type="match status" value="1"/>
</dbReference>
<dbReference type="InterPro" id="IPR037654">
    <property type="entry name" value="Big1"/>
</dbReference>
<evidence type="ECO:0000256" key="6">
    <source>
        <dbReference type="ARBA" id="ARBA00022824"/>
    </source>
</evidence>
<keyword evidence="4" id="KW-0812">Transmembrane</keyword>
<evidence type="ECO:0000256" key="8">
    <source>
        <dbReference type="ARBA" id="ARBA00023136"/>
    </source>
</evidence>
<keyword evidence="9" id="KW-0961">Cell wall biogenesis/degradation</keyword>
<evidence type="ECO:0000256" key="2">
    <source>
        <dbReference type="ARBA" id="ARBA00008203"/>
    </source>
</evidence>
<evidence type="ECO:0000256" key="10">
    <source>
        <dbReference type="SAM" id="MobiDB-lite"/>
    </source>
</evidence>
<proteinExistence type="inferred from homology"/>
<gene>
    <name evidence="11" type="ORF">HG536_0E00670</name>
</gene>
<keyword evidence="12" id="KW-1185">Reference proteome</keyword>
<dbReference type="EMBL" id="CP059250">
    <property type="protein sequence ID" value="QLL33157.1"/>
    <property type="molecule type" value="Genomic_DNA"/>
</dbReference>
<comment type="similarity">
    <text evidence="2">Belongs to the BIG1 family.</text>
</comment>
<evidence type="ECO:0000313" key="12">
    <source>
        <dbReference type="Proteomes" id="UP000515788"/>
    </source>
</evidence>
<dbReference type="PANTHER" id="PTHR28285">
    <property type="entry name" value="PROTEIN BIG1"/>
    <property type="match status" value="1"/>
</dbReference>
<dbReference type="OrthoDB" id="9985059at2759"/>
<dbReference type="GO" id="GO:0006078">
    <property type="term" value="P:(1-&gt;6)-beta-D-glucan biosynthetic process"/>
    <property type="evidence" value="ECO:0007669"/>
    <property type="project" value="TreeGrafter"/>
</dbReference>
<sequence length="322" mass="36185">MTTLLTSCTSSPGIVHYGEEDTTDVSLSLERFSAISRQLLAYCNSDAYVFINLPGITIDDFSEYKKEFTSLQRYIHSASTAVSFDRVDTPSNATFSELIEYVSDQCRIDRFLVIEGDAADGYEPYIDAAGRILRIDFLMLPEDQDLRRQAIIDFDKSLRTILAQIPSPAHTVILTAVGPSEAPERSLAVPARPIFPEVLLDPAKRQEIEKNDHDLKMPRHFNEPRPKFSEPQLRYMTAFDSEFISKNYDLIRLIVTSLIGFLLIQLLVKSRTEQTGKPDTRQGKATSKVSEPQQGDESTKNANQEAPASKAKKLSGDREIEN</sequence>
<feature type="compositionally biased region" description="Polar residues" evidence="10">
    <location>
        <begin position="283"/>
        <end position="306"/>
    </location>
</feature>
<dbReference type="RefSeq" id="XP_037139831.1">
    <property type="nucleotide sequence ID" value="XM_037283935.1"/>
</dbReference>
<keyword evidence="6" id="KW-0256">Endoplasmic reticulum</keyword>
<comment type="subcellular location">
    <subcellularLocation>
        <location evidence="1">Endoplasmic reticulum membrane</location>
        <topology evidence="1">Single-pass type I membrane protein</topology>
    </subcellularLocation>
</comment>
<feature type="region of interest" description="Disordered" evidence="10">
    <location>
        <begin position="272"/>
        <end position="322"/>
    </location>
</feature>
<protein>
    <recommendedName>
        <fullName evidence="3">Protein BIG1</fullName>
    </recommendedName>
</protein>
<dbReference type="KEGG" id="tgb:HG536_0E00670"/>
<evidence type="ECO:0000256" key="4">
    <source>
        <dbReference type="ARBA" id="ARBA00022692"/>
    </source>
</evidence>
<name>A0A7G3ZI21_9SACH</name>
<dbReference type="GO" id="GO:0005789">
    <property type="term" value="C:endoplasmic reticulum membrane"/>
    <property type="evidence" value="ECO:0007669"/>
    <property type="project" value="UniProtKB-SubCell"/>
</dbReference>
<dbReference type="AlphaFoldDB" id="A0A7G3ZI21"/>
<keyword evidence="7" id="KW-1133">Transmembrane helix</keyword>
<evidence type="ECO:0000256" key="1">
    <source>
        <dbReference type="ARBA" id="ARBA00004115"/>
    </source>
</evidence>
<keyword evidence="8" id="KW-0472">Membrane</keyword>
<reference evidence="11 12" key="1">
    <citation type="submission" date="2020-06" db="EMBL/GenBank/DDBJ databases">
        <title>The yeast mating-type switching endonuclease HO is a domesticated member of an unorthodox homing genetic element family.</title>
        <authorList>
            <person name="Coughlan A.Y."/>
            <person name="Lombardi L."/>
            <person name="Braun-Galleani S."/>
            <person name="Martos A.R."/>
            <person name="Galeote V."/>
            <person name="Bigey F."/>
            <person name="Dequin S."/>
            <person name="Byrne K.P."/>
            <person name="Wolfe K.H."/>
        </authorList>
    </citation>
    <scope>NUCLEOTIDE SEQUENCE [LARGE SCALE GENOMIC DNA]</scope>
    <source>
        <strain evidence="11 12">CBS764</strain>
    </source>
</reference>
<dbReference type="GO" id="GO:0071555">
    <property type="term" value="P:cell wall organization"/>
    <property type="evidence" value="ECO:0007669"/>
    <property type="project" value="UniProtKB-KW"/>
</dbReference>
<evidence type="ECO:0000313" key="11">
    <source>
        <dbReference type="EMBL" id="QLL33157.1"/>
    </source>
</evidence>
<evidence type="ECO:0000256" key="7">
    <source>
        <dbReference type="ARBA" id="ARBA00022989"/>
    </source>
</evidence>
<evidence type="ECO:0000256" key="9">
    <source>
        <dbReference type="ARBA" id="ARBA00023316"/>
    </source>
</evidence>
<dbReference type="GO" id="GO:0009272">
    <property type="term" value="P:fungal-type cell wall biogenesis"/>
    <property type="evidence" value="ECO:0007669"/>
    <property type="project" value="TreeGrafter"/>
</dbReference>
<evidence type="ECO:0000256" key="5">
    <source>
        <dbReference type="ARBA" id="ARBA00022729"/>
    </source>
</evidence>